<feature type="compositionally biased region" description="Basic and acidic residues" evidence="1">
    <location>
        <begin position="136"/>
        <end position="145"/>
    </location>
</feature>
<dbReference type="EMBL" id="CAJVPS010050947">
    <property type="protein sequence ID" value="CAG8768674.1"/>
    <property type="molecule type" value="Genomic_DNA"/>
</dbReference>
<reference evidence="2" key="1">
    <citation type="submission" date="2021-06" db="EMBL/GenBank/DDBJ databases">
        <authorList>
            <person name="Kallberg Y."/>
            <person name="Tangrot J."/>
            <person name="Rosling A."/>
        </authorList>
    </citation>
    <scope>NUCLEOTIDE SEQUENCE</scope>
    <source>
        <strain evidence="2">FL130A</strain>
    </source>
</reference>
<evidence type="ECO:0000256" key="1">
    <source>
        <dbReference type="SAM" id="MobiDB-lite"/>
    </source>
</evidence>
<name>A0A9N9J913_9GLOM</name>
<evidence type="ECO:0000313" key="3">
    <source>
        <dbReference type="Proteomes" id="UP000789508"/>
    </source>
</evidence>
<feature type="non-terminal residue" evidence="2">
    <location>
        <position position="1"/>
    </location>
</feature>
<feature type="compositionally biased region" description="Basic and acidic residues" evidence="1">
    <location>
        <begin position="113"/>
        <end position="128"/>
    </location>
</feature>
<organism evidence="2 3">
    <name type="scientific">Ambispora leptoticha</name>
    <dbReference type="NCBI Taxonomy" id="144679"/>
    <lineage>
        <taxon>Eukaryota</taxon>
        <taxon>Fungi</taxon>
        <taxon>Fungi incertae sedis</taxon>
        <taxon>Mucoromycota</taxon>
        <taxon>Glomeromycotina</taxon>
        <taxon>Glomeromycetes</taxon>
        <taxon>Archaeosporales</taxon>
        <taxon>Ambisporaceae</taxon>
        <taxon>Ambispora</taxon>
    </lineage>
</organism>
<comment type="caution">
    <text evidence="2">The sequence shown here is derived from an EMBL/GenBank/DDBJ whole genome shotgun (WGS) entry which is preliminary data.</text>
</comment>
<accession>A0A9N9J913</accession>
<keyword evidence="3" id="KW-1185">Reference proteome</keyword>
<dbReference type="OrthoDB" id="5578174at2759"/>
<proteinExistence type="predicted"/>
<dbReference type="Proteomes" id="UP000789508">
    <property type="component" value="Unassembled WGS sequence"/>
</dbReference>
<dbReference type="AlphaFoldDB" id="A0A9N9J913"/>
<sequence length="145" mass="17029">NPARIPRNEITAQLIKRNKFAEKAMSGMRFLFDNLPEIYTVDTLSRKFKLHPCLVRRILNEKIDPQEIIDVWAKMRYVYDGALLKKKLWRQYFGDLPQSIAENYPPEEEENVGEEKSKVKNEKSRKNSDISSAKNSPDRKEMNAK</sequence>
<evidence type="ECO:0000313" key="2">
    <source>
        <dbReference type="EMBL" id="CAG8768674.1"/>
    </source>
</evidence>
<feature type="non-terminal residue" evidence="2">
    <location>
        <position position="145"/>
    </location>
</feature>
<gene>
    <name evidence="2" type="ORF">ALEPTO_LOCUS14021</name>
</gene>
<protein>
    <submittedName>
        <fullName evidence="2">6685_t:CDS:1</fullName>
    </submittedName>
</protein>
<feature type="region of interest" description="Disordered" evidence="1">
    <location>
        <begin position="99"/>
        <end position="145"/>
    </location>
</feature>